<keyword evidence="6 11" id="KW-0418">Kinase</keyword>
<comment type="catalytic activity">
    <reaction evidence="1">
        <text>ATP + protein L-histidine = ADP + protein N-phospho-L-histidine.</text>
        <dbReference type="EC" id="2.7.13.3"/>
    </reaction>
</comment>
<dbReference type="GO" id="GO:0016301">
    <property type="term" value="F:kinase activity"/>
    <property type="evidence" value="ECO:0007669"/>
    <property type="project" value="UniProtKB-KW"/>
</dbReference>
<dbReference type="InterPro" id="IPR036097">
    <property type="entry name" value="HisK_dim/P_sf"/>
</dbReference>
<proteinExistence type="predicted"/>
<gene>
    <name evidence="11" type="primary">ttrS</name>
    <name evidence="11" type="ORF">TUM4630_18630</name>
</gene>
<evidence type="ECO:0000256" key="9">
    <source>
        <dbReference type="SAM" id="SignalP"/>
    </source>
</evidence>
<sequence length="603" mass="66958">MYKYLLHALAVCCLLSSLFCCSAHVFAQPQQLYVGVLANWGHQQAMERWTPMMTYLNQQVPGTQFHVFPGNFEALNLAMELGQIQFIITNPGQYLYLSNQYPLSWLATMRSRRHNGSTTAIGSAIVVKAESDYRTLYDLKDKIIAASDPHALGGYQATAGLMHKLGMDADHYFGQVKFVGFPLDPLLYQVRDGHVDAAITPLCTLEDMVARGLLNPADFRVLNPSRPEGYDCQCSTKLYPNWSFATNESVDINLSQQISQALMALPAEHPAAVSGQLMGWTSPISQLAVIQLYGDLHVISQEKSRLNALQTWLNENRHWGILAVVIFLVATVYHLWIEYRFHQKSESLVSTERQLKQQAIALERLQSASMIGEIGAGLAHEINQPIAAITSYSEGGIMRMQGGQLTEAEATIDLLQKIHKQSTRAGEVVHRIRGLLKRKEAVMDDVNILTLVDESLSLLRLELMRRDIEVVKEISGEPFFISADRVGLLQVLINLIKNSIDAIAERPDDTGRGQIIITLQFHEHQVDVLVIDNGPGLTQQAATVMATFFTTKTEGLGLGLAICNEVIKEHNGGFTLENRDDGHSGCVAKIALKRRGCQQAVQI</sequence>
<evidence type="ECO:0000313" key="11">
    <source>
        <dbReference type="EMBL" id="GIU46856.1"/>
    </source>
</evidence>
<dbReference type="RefSeq" id="WP_249038139.1">
    <property type="nucleotide sequence ID" value="NZ_BPFB01000018.1"/>
</dbReference>
<evidence type="ECO:0000256" key="4">
    <source>
        <dbReference type="ARBA" id="ARBA00022679"/>
    </source>
</evidence>
<dbReference type="EMBL" id="BPFB01000018">
    <property type="protein sequence ID" value="GIU46856.1"/>
    <property type="molecule type" value="Genomic_DNA"/>
</dbReference>
<dbReference type="InterPro" id="IPR036890">
    <property type="entry name" value="HATPase_C_sf"/>
</dbReference>
<dbReference type="InterPro" id="IPR005467">
    <property type="entry name" value="His_kinase_dom"/>
</dbReference>
<accession>A0ABQ4PID2</accession>
<dbReference type="PANTHER" id="PTHR43065:SF46">
    <property type="entry name" value="C4-DICARBOXYLATE TRANSPORT SENSOR PROTEIN DCTB"/>
    <property type="match status" value="1"/>
</dbReference>
<dbReference type="InterPro" id="IPR004358">
    <property type="entry name" value="Sig_transdc_His_kin-like_C"/>
</dbReference>
<feature type="signal peptide" evidence="9">
    <location>
        <begin position="1"/>
        <end position="27"/>
    </location>
</feature>
<dbReference type="PRINTS" id="PR00344">
    <property type="entry name" value="BCTRLSENSOR"/>
</dbReference>
<comment type="caution">
    <text evidence="11">The sequence shown here is derived from an EMBL/GenBank/DDBJ whole genome shotgun (WGS) entry which is preliminary data.</text>
</comment>
<evidence type="ECO:0000313" key="12">
    <source>
        <dbReference type="Proteomes" id="UP000761574"/>
    </source>
</evidence>
<dbReference type="Proteomes" id="UP000761574">
    <property type="component" value="Unassembled WGS sequence"/>
</dbReference>
<keyword evidence="7" id="KW-0067">ATP-binding</keyword>
<dbReference type="SUPFAM" id="SSF55874">
    <property type="entry name" value="ATPase domain of HSP90 chaperone/DNA topoisomerase II/histidine kinase"/>
    <property type="match status" value="1"/>
</dbReference>
<evidence type="ECO:0000256" key="7">
    <source>
        <dbReference type="ARBA" id="ARBA00022840"/>
    </source>
</evidence>
<dbReference type="InterPro" id="IPR003661">
    <property type="entry name" value="HisK_dim/P_dom"/>
</dbReference>
<dbReference type="SUPFAM" id="SSF53850">
    <property type="entry name" value="Periplasmic binding protein-like II"/>
    <property type="match status" value="1"/>
</dbReference>
<dbReference type="SMART" id="SM00387">
    <property type="entry name" value="HATPase_c"/>
    <property type="match status" value="1"/>
</dbReference>
<evidence type="ECO:0000256" key="5">
    <source>
        <dbReference type="ARBA" id="ARBA00022741"/>
    </source>
</evidence>
<keyword evidence="3" id="KW-0597">Phosphoprotein</keyword>
<dbReference type="PROSITE" id="PS50109">
    <property type="entry name" value="HIS_KIN"/>
    <property type="match status" value="1"/>
</dbReference>
<organism evidence="11 12">
    <name type="scientific">Shewanella algidipiscicola</name>
    <dbReference type="NCBI Taxonomy" id="614070"/>
    <lineage>
        <taxon>Bacteria</taxon>
        <taxon>Pseudomonadati</taxon>
        <taxon>Pseudomonadota</taxon>
        <taxon>Gammaproteobacteria</taxon>
        <taxon>Alteromonadales</taxon>
        <taxon>Shewanellaceae</taxon>
        <taxon>Shewanella</taxon>
    </lineage>
</organism>
<keyword evidence="5" id="KW-0547">Nucleotide-binding</keyword>
<dbReference type="Gene3D" id="3.40.190.10">
    <property type="entry name" value="Periplasmic binding protein-like II"/>
    <property type="match status" value="2"/>
</dbReference>
<keyword evidence="4" id="KW-0808">Transferase</keyword>
<dbReference type="PANTHER" id="PTHR43065">
    <property type="entry name" value="SENSOR HISTIDINE KINASE"/>
    <property type="match status" value="1"/>
</dbReference>
<dbReference type="EC" id="2.7.13.3" evidence="2"/>
<dbReference type="Gene3D" id="1.10.287.130">
    <property type="match status" value="1"/>
</dbReference>
<evidence type="ECO:0000256" key="8">
    <source>
        <dbReference type="ARBA" id="ARBA00023012"/>
    </source>
</evidence>
<keyword evidence="8" id="KW-0902">Two-component regulatory system</keyword>
<reference evidence="11 12" key="1">
    <citation type="submission" date="2021-05" db="EMBL/GenBank/DDBJ databases">
        <title>Molecular characterization for Shewanella algae harboring chromosomal blaOXA-55-like strains isolated from clinical and environment sample.</title>
        <authorList>
            <person name="Ohama Y."/>
            <person name="Aoki K."/>
            <person name="Harada S."/>
            <person name="Moriya K."/>
            <person name="Ishii Y."/>
            <person name="Tateda K."/>
        </authorList>
    </citation>
    <scope>NUCLEOTIDE SEQUENCE [LARGE SCALE GENOMIC DNA]</scope>
    <source>
        <strain evidence="11 12">LMG 23746</strain>
    </source>
</reference>
<keyword evidence="12" id="KW-1185">Reference proteome</keyword>
<protein>
    <recommendedName>
        <fullName evidence="2">histidine kinase</fullName>
        <ecNumber evidence="2">2.7.13.3</ecNumber>
    </recommendedName>
</protein>
<feature type="chain" id="PRO_5046769829" description="histidine kinase" evidence="9">
    <location>
        <begin position="28"/>
        <end position="603"/>
    </location>
</feature>
<dbReference type="Pfam" id="PF12974">
    <property type="entry name" value="Phosphonate-bd"/>
    <property type="match status" value="1"/>
</dbReference>
<evidence type="ECO:0000256" key="6">
    <source>
        <dbReference type="ARBA" id="ARBA00022777"/>
    </source>
</evidence>
<dbReference type="CDD" id="cd00082">
    <property type="entry name" value="HisKA"/>
    <property type="match status" value="1"/>
</dbReference>
<dbReference type="Pfam" id="PF02518">
    <property type="entry name" value="HATPase_c"/>
    <property type="match status" value="1"/>
</dbReference>
<evidence type="ECO:0000259" key="10">
    <source>
        <dbReference type="PROSITE" id="PS50109"/>
    </source>
</evidence>
<feature type="domain" description="Histidine kinase" evidence="10">
    <location>
        <begin position="377"/>
        <end position="596"/>
    </location>
</feature>
<dbReference type="Gene3D" id="3.30.565.10">
    <property type="entry name" value="Histidine kinase-like ATPase, C-terminal domain"/>
    <property type="match status" value="1"/>
</dbReference>
<evidence type="ECO:0000256" key="3">
    <source>
        <dbReference type="ARBA" id="ARBA00022553"/>
    </source>
</evidence>
<keyword evidence="9" id="KW-0732">Signal</keyword>
<evidence type="ECO:0000256" key="1">
    <source>
        <dbReference type="ARBA" id="ARBA00000085"/>
    </source>
</evidence>
<dbReference type="SUPFAM" id="SSF47384">
    <property type="entry name" value="Homodimeric domain of signal transducing histidine kinase"/>
    <property type="match status" value="1"/>
</dbReference>
<dbReference type="InterPro" id="IPR003594">
    <property type="entry name" value="HATPase_dom"/>
</dbReference>
<name>A0ABQ4PID2_9GAMM</name>
<evidence type="ECO:0000256" key="2">
    <source>
        <dbReference type="ARBA" id="ARBA00012438"/>
    </source>
</evidence>